<feature type="compositionally biased region" description="Low complexity" evidence="1">
    <location>
        <begin position="387"/>
        <end position="403"/>
    </location>
</feature>
<dbReference type="Gene3D" id="1.10.510.10">
    <property type="entry name" value="Transferase(Phosphotransferase) domain 1"/>
    <property type="match status" value="1"/>
</dbReference>
<dbReference type="PANTHER" id="PTHR46562">
    <property type="entry name" value="SERINE/THREONINE-KINASE ULK4-LIKE PROTEIN-RELATED"/>
    <property type="match status" value="1"/>
</dbReference>
<reference evidence="3 4" key="1">
    <citation type="submission" date="2017-08" db="EMBL/GenBank/DDBJ databases">
        <title>Acidophilic green algal genome provides insights into adaptation to an acidic environment.</title>
        <authorList>
            <person name="Hirooka S."/>
            <person name="Hirose Y."/>
            <person name="Kanesaki Y."/>
            <person name="Higuchi S."/>
            <person name="Fujiwara T."/>
            <person name="Onuma R."/>
            <person name="Era A."/>
            <person name="Ohbayashi R."/>
            <person name="Uzuka A."/>
            <person name="Nozaki H."/>
            <person name="Yoshikawa H."/>
            <person name="Miyagishima S.Y."/>
        </authorList>
    </citation>
    <scope>NUCLEOTIDE SEQUENCE [LARGE SCALE GENOMIC DNA]</scope>
    <source>
        <strain evidence="3 4">NIES-2499</strain>
    </source>
</reference>
<dbReference type="Proteomes" id="UP000232323">
    <property type="component" value="Unassembled WGS sequence"/>
</dbReference>
<dbReference type="SUPFAM" id="SSF48371">
    <property type="entry name" value="ARM repeat"/>
    <property type="match status" value="1"/>
</dbReference>
<organism evidence="3 4">
    <name type="scientific">Chlamydomonas eustigma</name>
    <dbReference type="NCBI Taxonomy" id="1157962"/>
    <lineage>
        <taxon>Eukaryota</taxon>
        <taxon>Viridiplantae</taxon>
        <taxon>Chlorophyta</taxon>
        <taxon>core chlorophytes</taxon>
        <taxon>Chlorophyceae</taxon>
        <taxon>CS clade</taxon>
        <taxon>Chlamydomonadales</taxon>
        <taxon>Chlamydomonadaceae</taxon>
        <taxon>Chlamydomonas</taxon>
    </lineage>
</organism>
<evidence type="ECO:0000259" key="2">
    <source>
        <dbReference type="PROSITE" id="PS50011"/>
    </source>
</evidence>
<protein>
    <recommendedName>
        <fullName evidence="2">Protein kinase domain-containing protein</fullName>
    </recommendedName>
</protein>
<dbReference type="SMART" id="SM00220">
    <property type="entry name" value="S_TKc"/>
    <property type="match status" value="1"/>
</dbReference>
<dbReference type="OrthoDB" id="24822at2759"/>
<dbReference type="SUPFAM" id="SSF56112">
    <property type="entry name" value="Protein kinase-like (PK-like)"/>
    <property type="match status" value="1"/>
</dbReference>
<gene>
    <name evidence="3" type="ORF">CEUSTIGMA_g259.t1</name>
</gene>
<dbReference type="Gene3D" id="1.25.10.10">
    <property type="entry name" value="Leucine-rich Repeat Variant"/>
    <property type="match status" value="2"/>
</dbReference>
<dbReference type="Pfam" id="PF24970">
    <property type="entry name" value="ARM_RUK"/>
    <property type="match status" value="1"/>
</dbReference>
<evidence type="ECO:0000313" key="4">
    <source>
        <dbReference type="Proteomes" id="UP000232323"/>
    </source>
</evidence>
<dbReference type="InterPro" id="IPR056980">
    <property type="entry name" value="ARM_RUK"/>
</dbReference>
<feature type="domain" description="Protein kinase" evidence="2">
    <location>
        <begin position="8"/>
        <end position="260"/>
    </location>
</feature>
<dbReference type="InterPro" id="IPR008271">
    <property type="entry name" value="Ser/Thr_kinase_AS"/>
</dbReference>
<feature type="compositionally biased region" description="Low complexity" evidence="1">
    <location>
        <begin position="1048"/>
        <end position="1059"/>
    </location>
</feature>
<dbReference type="Pfam" id="PF23606">
    <property type="entry name" value="HEAT_ULK4"/>
    <property type="match status" value="1"/>
</dbReference>
<dbReference type="PANTHER" id="PTHR46562:SF1">
    <property type="entry name" value="SERINE_THREONINE-PROTEIN KINASE ULK4"/>
    <property type="match status" value="1"/>
</dbReference>
<dbReference type="InterPro" id="IPR000719">
    <property type="entry name" value="Prot_kinase_dom"/>
</dbReference>
<dbReference type="InterPro" id="IPR016024">
    <property type="entry name" value="ARM-type_fold"/>
</dbReference>
<dbReference type="PROSITE" id="PS50011">
    <property type="entry name" value="PROTEIN_KINASE_DOM"/>
    <property type="match status" value="1"/>
</dbReference>
<dbReference type="EMBL" id="BEGY01000001">
    <property type="protein sequence ID" value="GAX72804.1"/>
    <property type="molecule type" value="Genomic_DNA"/>
</dbReference>
<dbReference type="GO" id="GO:0008017">
    <property type="term" value="F:microtubule binding"/>
    <property type="evidence" value="ECO:0007669"/>
    <property type="project" value="InterPro"/>
</dbReference>
<comment type="caution">
    <text evidence="3">The sequence shown here is derived from an EMBL/GenBank/DDBJ whole genome shotgun (WGS) entry which is preliminary data.</text>
</comment>
<dbReference type="PROSITE" id="PS00108">
    <property type="entry name" value="PROTEIN_KINASE_ST"/>
    <property type="match status" value="1"/>
</dbReference>
<evidence type="ECO:0000313" key="3">
    <source>
        <dbReference type="EMBL" id="GAX72804.1"/>
    </source>
</evidence>
<feature type="region of interest" description="Disordered" evidence="1">
    <location>
        <begin position="355"/>
        <end position="421"/>
    </location>
</feature>
<dbReference type="GO" id="GO:0005524">
    <property type="term" value="F:ATP binding"/>
    <property type="evidence" value="ECO:0007669"/>
    <property type="project" value="InterPro"/>
</dbReference>
<proteinExistence type="predicted"/>
<dbReference type="Pfam" id="PF00069">
    <property type="entry name" value="Pkinase"/>
    <property type="match status" value="1"/>
</dbReference>
<dbReference type="InterPro" id="IPR044591">
    <property type="entry name" value="RUK"/>
</dbReference>
<feature type="compositionally biased region" description="Acidic residues" evidence="1">
    <location>
        <begin position="355"/>
        <end position="370"/>
    </location>
</feature>
<dbReference type="InterPro" id="IPR011009">
    <property type="entry name" value="Kinase-like_dom_sf"/>
</dbReference>
<feature type="region of interest" description="Disordered" evidence="1">
    <location>
        <begin position="1048"/>
        <end position="1068"/>
    </location>
</feature>
<sequence length="1357" mass="147502">MPPCHGLITSLIQIFSFTDSTVYKGRKKKSIQYYAIKSVDKDQKARVLQEVRTMHALDHKNILKFYAWYETTNHLWLILEYCVGGDLLSLLRQDVKLPEASVHDFARDLVIALQYLHSNSIIYCDLKPSNILLDENGRLKLGGFGLSRRLSDINKTPFTTLPQAKRGTPCYMAPELFSDDATHSTASDLWALGCVLFECAVGRAPFMSSTLTQLMQDILSKDPPSVQGASPEFADLLSRLMDKNPATRIKWPELVTHPFWQVRLPAIEMPLEPMLEAFVLKYALAPTREEQVSALVRSTADDRAKSLRESVDIKKLSKIALYNLEKEGDAGSDYTAAEAQAGGIHIESADAELDFEEQRDEGGTAEEDEPPSTASYQNDEGSVIDQGDGVSAGSSGASGRTASTVVAGGDSMRAAAEQQQQARRRVNDAATAHVAGGREDLAAKAVRLSQSVDPTGHKFDDTEATTLLDGTGPIGSAVEALIWHASDTAVKPIVANRRIEKLSEPRFEAKALPFPALTLQELLKADHKDLEAFLTHIYRAIASAAPLKDKVNVLSYFETLCSDNSAANSLINSSLTILFIRMLRNARAPTLRIRLASVLGLLVRHATYIAEELAQTSVIEILVEALKDKNEKVRRRVMATLGELLFYIATTQQDVPGGGTVQEAADMWQINSGTVHAVIRLLKAQEDEIAQHYAVKTIENICSQGGDWAARFCSEDLVLNLVQIYNTSKNENLKATAMSTLARLLRHNPQLVSFVVDKVGVRLFVAGLADSSSKIQTAAVNMLNLVTSQPDLSVRAKSALSEERSLVTSLMAMLDHALPVLRAKGIVSVLLLCRLSSRWLLELCKAKLIAAVERLQKEKDEYLQSAVASLRDELTKVVPVICSQITEELSRPGSRRSTSFSSTSRPATSKSPLLQFSVVLHLITSPYFRSSTVNPQMLCDLAGYLRTTSATAGNGSSGSSLVTGGGAAGVNSIVEFKGSLMHVLEAICQQTELVLEHYSALLEHLLPAVCEIIASPAESGDMRFFCLRMASEVTQLFLMDEELYGSATSPGGLSPSSSPRGEQSPVTRRPGVATLAIDALLRNHIFPTIPKLLQDEDPMPLYALKLLGGLLEVNPSYVMDVEAMGLATQFFDFLSLEHANNNVHNIRLCRQVVAAGTLPTAALLELQLSERVAAVVEYAAQNNVEPFLEPVLELSHTIMARELEEMRIAEEGGGGQPSEGSSAGGLTAVFLDQAVTFLELCTRSDLAVSRAAAYCILDLMMVFPQPVSPWLLSQDSVSILLGVLEGEGQGSELAPPSLQQPLLEALMHAASEPDCVVEGAGEEMRKLYDLVEHISRAGDGSLRAMAGQLATALSTLL</sequence>
<dbReference type="CDD" id="cd14010">
    <property type="entry name" value="STKc_ULK4"/>
    <property type="match status" value="1"/>
</dbReference>
<dbReference type="InterPro" id="IPR056981">
    <property type="entry name" value="HEAT_ULK4_RUNKEL"/>
</dbReference>
<accession>A0A250WPM9</accession>
<evidence type="ECO:0000256" key="1">
    <source>
        <dbReference type="SAM" id="MobiDB-lite"/>
    </source>
</evidence>
<dbReference type="InterPro" id="IPR011989">
    <property type="entry name" value="ARM-like"/>
</dbReference>
<name>A0A250WPM9_9CHLO</name>
<keyword evidence="4" id="KW-1185">Reference proteome</keyword>
<dbReference type="GO" id="GO:0000914">
    <property type="term" value="P:phragmoplast assembly"/>
    <property type="evidence" value="ECO:0007669"/>
    <property type="project" value="InterPro"/>
</dbReference>
<dbReference type="STRING" id="1157962.A0A250WPM9"/>
<dbReference type="GO" id="GO:0004672">
    <property type="term" value="F:protein kinase activity"/>
    <property type="evidence" value="ECO:0007669"/>
    <property type="project" value="InterPro"/>
</dbReference>